<dbReference type="Proteomes" id="UP000193922">
    <property type="component" value="Unassembled WGS sequence"/>
</dbReference>
<dbReference type="InterPro" id="IPR003754">
    <property type="entry name" value="4pyrrol_synth_uPrphyn_synth"/>
</dbReference>
<dbReference type="Gene3D" id="3.40.50.10090">
    <property type="match status" value="2"/>
</dbReference>
<dbReference type="GO" id="GO:0006782">
    <property type="term" value="P:protoporphyrinogen IX biosynthetic process"/>
    <property type="evidence" value="ECO:0007669"/>
    <property type="project" value="UniProtKB-UniPathway"/>
</dbReference>
<dbReference type="SUPFAM" id="SSF69618">
    <property type="entry name" value="HemD-like"/>
    <property type="match status" value="1"/>
</dbReference>
<dbReference type="CDD" id="cd06578">
    <property type="entry name" value="HemD"/>
    <property type="match status" value="1"/>
</dbReference>
<feature type="domain" description="Tetrapyrrole biosynthesis uroporphyrinogen III synthase" evidence="1">
    <location>
        <begin position="27"/>
        <end position="305"/>
    </location>
</feature>
<dbReference type="GO" id="GO:0004852">
    <property type="term" value="F:uroporphyrinogen-III synthase activity"/>
    <property type="evidence" value="ECO:0007669"/>
    <property type="project" value="InterPro"/>
</dbReference>
<gene>
    <name evidence="2" type="ORF">DL89DRAFT_257568</name>
</gene>
<dbReference type="InterPro" id="IPR039793">
    <property type="entry name" value="UROS/Hem4"/>
</dbReference>
<keyword evidence="3" id="KW-1185">Reference proteome</keyword>
<dbReference type="PANTHER" id="PTHR12390">
    <property type="entry name" value="UROPORPHYRINOGEN III SYNTHASE"/>
    <property type="match status" value="1"/>
</dbReference>
<dbReference type="OrthoDB" id="5595751at2759"/>
<dbReference type="GO" id="GO:0006780">
    <property type="term" value="P:uroporphyrinogen III biosynthetic process"/>
    <property type="evidence" value="ECO:0007669"/>
    <property type="project" value="InterPro"/>
</dbReference>
<dbReference type="Pfam" id="PF02602">
    <property type="entry name" value="HEM4"/>
    <property type="match status" value="1"/>
</dbReference>
<dbReference type="InterPro" id="IPR036108">
    <property type="entry name" value="4pyrrol_syn_uPrphyn_synt_sf"/>
</dbReference>
<dbReference type="EMBL" id="MCFD01000006">
    <property type="protein sequence ID" value="ORX70315.1"/>
    <property type="molecule type" value="Genomic_DNA"/>
</dbReference>
<evidence type="ECO:0000259" key="1">
    <source>
        <dbReference type="Pfam" id="PF02602"/>
    </source>
</evidence>
<dbReference type="STRING" id="61395.A0A1Y1WAB3"/>
<evidence type="ECO:0000313" key="3">
    <source>
        <dbReference type="Proteomes" id="UP000193922"/>
    </source>
</evidence>
<reference evidence="2 3" key="1">
    <citation type="submission" date="2016-07" db="EMBL/GenBank/DDBJ databases">
        <title>Pervasive Adenine N6-methylation of Active Genes in Fungi.</title>
        <authorList>
            <consortium name="DOE Joint Genome Institute"/>
            <person name="Mondo S.J."/>
            <person name="Dannebaum R.O."/>
            <person name="Kuo R.C."/>
            <person name="Labutti K."/>
            <person name="Haridas S."/>
            <person name="Kuo A."/>
            <person name="Salamov A."/>
            <person name="Ahrendt S.R."/>
            <person name="Lipzen A."/>
            <person name="Sullivan W."/>
            <person name="Andreopoulos W.B."/>
            <person name="Clum A."/>
            <person name="Lindquist E."/>
            <person name="Daum C."/>
            <person name="Ramamoorthy G.K."/>
            <person name="Gryganskyi A."/>
            <person name="Culley D."/>
            <person name="Magnuson J.K."/>
            <person name="James T.Y."/>
            <person name="O'Malley M.A."/>
            <person name="Stajich J.E."/>
            <person name="Spatafora J.W."/>
            <person name="Visel A."/>
            <person name="Grigoriev I.V."/>
        </authorList>
    </citation>
    <scope>NUCLEOTIDE SEQUENCE [LARGE SCALE GENOMIC DNA]</scope>
    <source>
        <strain evidence="2 3">ATCC 12442</strain>
    </source>
</reference>
<proteinExistence type="predicted"/>
<name>A0A1Y1WAB3_9FUNG</name>
<dbReference type="UniPathway" id="UPA00251">
    <property type="reaction ID" value="UER00320"/>
</dbReference>
<protein>
    <submittedName>
        <fullName evidence="2">Tetrapyrrole biosynthesis, uroporphyrinogen III synthase</fullName>
    </submittedName>
</protein>
<dbReference type="RefSeq" id="XP_040743953.1">
    <property type="nucleotide sequence ID" value="XM_040885541.1"/>
</dbReference>
<dbReference type="AlphaFoldDB" id="A0A1Y1WAB3"/>
<dbReference type="PANTHER" id="PTHR12390:SF0">
    <property type="entry name" value="UROPORPHYRINOGEN-III SYNTHASE"/>
    <property type="match status" value="1"/>
</dbReference>
<comment type="caution">
    <text evidence="2">The sequence shown here is derived from an EMBL/GenBank/DDBJ whole genome shotgun (WGS) entry which is preliminary data.</text>
</comment>
<sequence length="315" mass="34260">MSAVILFRDQAKEGDDYSRLVSQDHSYVASVPAIGHQMTLTAADVDRVLAMHESAHPFDALILTSKNAVAALSQAVCAWHSQGDLQSRRAQWQEFMRRPVFVVGRATAAACRQALGGSAELDIRGEDSGKATVLLPEILAYCSQFENRRCRLLFFCGDLRRDTLPDRLRSSGLADLEEVVAYTTVGLSAGDIQYDLAERIGSAVQACAGQQQQHSQAGSSVTLWLVFFSPSGVRAVWPVLQNLPEMLCHSLHDSQREPRPAKTPLLRQSVSYRMAAIGDTTLAALISHGANRCEVTVALTPTAEGVRKALCEGTH</sequence>
<accession>A0A1Y1WAB3</accession>
<evidence type="ECO:0000313" key="2">
    <source>
        <dbReference type="EMBL" id="ORX70315.1"/>
    </source>
</evidence>
<dbReference type="GeneID" id="63802189"/>
<dbReference type="GO" id="GO:0005829">
    <property type="term" value="C:cytosol"/>
    <property type="evidence" value="ECO:0007669"/>
    <property type="project" value="TreeGrafter"/>
</dbReference>
<organism evidence="2 3">
    <name type="scientific">Linderina pennispora</name>
    <dbReference type="NCBI Taxonomy" id="61395"/>
    <lineage>
        <taxon>Eukaryota</taxon>
        <taxon>Fungi</taxon>
        <taxon>Fungi incertae sedis</taxon>
        <taxon>Zoopagomycota</taxon>
        <taxon>Kickxellomycotina</taxon>
        <taxon>Kickxellomycetes</taxon>
        <taxon>Kickxellales</taxon>
        <taxon>Kickxellaceae</taxon>
        <taxon>Linderina</taxon>
    </lineage>
</organism>